<keyword evidence="1" id="KW-0812">Transmembrane</keyword>
<proteinExistence type="predicted"/>
<sequence length="114" mass="12524">MIKKTTLVLMLCLLLTPSVGYSHHHHGDAALAWGLTGLFIGSMLTAAAYRPPVVYAAPPAVYRPPVYAYAPSVPPGSCRWERYVLDGYGRALLDPYGRPIKEYTIGPCDYPPPY</sequence>
<evidence type="ECO:0000256" key="1">
    <source>
        <dbReference type="SAM" id="Phobius"/>
    </source>
</evidence>
<evidence type="ECO:0000256" key="2">
    <source>
        <dbReference type="SAM" id="SignalP"/>
    </source>
</evidence>
<accession>A0A7U3YL36</accession>
<keyword evidence="4" id="KW-1185">Reference proteome</keyword>
<feature type="transmembrane region" description="Helical" evidence="1">
    <location>
        <begin position="30"/>
        <end position="49"/>
    </location>
</feature>
<gene>
    <name evidence="3" type="ordered locus">Despr_1175</name>
</gene>
<organism evidence="3 4">
    <name type="scientific">Desulfobulbus propionicus (strain ATCC 33891 / DSM 2032 / VKM B-1956 / 1pr3)</name>
    <dbReference type="NCBI Taxonomy" id="577650"/>
    <lineage>
        <taxon>Bacteria</taxon>
        <taxon>Pseudomonadati</taxon>
        <taxon>Thermodesulfobacteriota</taxon>
        <taxon>Desulfobulbia</taxon>
        <taxon>Desulfobulbales</taxon>
        <taxon>Desulfobulbaceae</taxon>
        <taxon>Desulfobulbus</taxon>
    </lineage>
</organism>
<reference evidence="3 4" key="1">
    <citation type="journal article" date="2011" name="Stand. Genomic Sci.">
        <title>Complete genome sequence of Desulfobulbus propionicus type strain (1pr3).</title>
        <authorList>
            <person name="Pagani I."/>
            <person name="Lapidus A."/>
            <person name="Nolan M."/>
            <person name="Lucas S."/>
            <person name="Hammon N."/>
            <person name="Deshpande S."/>
            <person name="Cheng J.F."/>
            <person name="Chertkov O."/>
            <person name="Davenport K."/>
            <person name="Tapia R."/>
            <person name="Han C."/>
            <person name="Goodwin L."/>
            <person name="Pitluck S."/>
            <person name="Liolios K."/>
            <person name="Mavromatis K."/>
            <person name="Ivanova N."/>
            <person name="Mikhailova N."/>
            <person name="Pati A."/>
            <person name="Chen A."/>
            <person name="Palaniappan K."/>
            <person name="Land M."/>
            <person name="Hauser L."/>
            <person name="Chang Y.J."/>
            <person name="Jeffries C.D."/>
            <person name="Detter J.C."/>
            <person name="Brambilla E."/>
            <person name="Kannan K.P."/>
            <person name="Djao O.D."/>
            <person name="Rohde M."/>
            <person name="Pukall R."/>
            <person name="Spring S."/>
            <person name="Goker M."/>
            <person name="Sikorski J."/>
            <person name="Woyke T."/>
            <person name="Bristow J."/>
            <person name="Eisen J.A."/>
            <person name="Markowitz V."/>
            <person name="Hugenholtz P."/>
            <person name="Kyrpides N.C."/>
            <person name="Klenk H.P."/>
        </authorList>
    </citation>
    <scope>NUCLEOTIDE SEQUENCE [LARGE SCALE GENOMIC DNA]</scope>
    <source>
        <strain evidence="4">ATCC 33891 / DSM 2032 / 1pr3</strain>
    </source>
</reference>
<dbReference type="AlphaFoldDB" id="A0A7U3YL36"/>
<evidence type="ECO:0000313" key="4">
    <source>
        <dbReference type="Proteomes" id="UP000006365"/>
    </source>
</evidence>
<feature type="signal peptide" evidence="2">
    <location>
        <begin position="1"/>
        <end position="22"/>
    </location>
</feature>
<keyword evidence="1" id="KW-1133">Transmembrane helix</keyword>
<dbReference type="RefSeq" id="WP_015723887.1">
    <property type="nucleotide sequence ID" value="NC_014972.1"/>
</dbReference>
<dbReference type="Proteomes" id="UP000006365">
    <property type="component" value="Chromosome"/>
</dbReference>
<dbReference type="KEGG" id="dpr:Despr_1175"/>
<evidence type="ECO:0000313" key="3">
    <source>
        <dbReference type="EMBL" id="ADW17345.1"/>
    </source>
</evidence>
<feature type="chain" id="PRO_5031388500" evidence="2">
    <location>
        <begin position="23"/>
        <end position="114"/>
    </location>
</feature>
<name>A0A7U3YL36_DESPD</name>
<dbReference type="EMBL" id="CP002364">
    <property type="protein sequence ID" value="ADW17345.1"/>
    <property type="molecule type" value="Genomic_DNA"/>
</dbReference>
<protein>
    <submittedName>
        <fullName evidence="3">Uncharacterized protein</fullName>
    </submittedName>
</protein>
<keyword evidence="1" id="KW-0472">Membrane</keyword>
<keyword evidence="2" id="KW-0732">Signal</keyword>